<dbReference type="InterPro" id="IPR046367">
    <property type="entry name" value="GapR-like_DNA-bd"/>
</dbReference>
<reference evidence="3 4" key="1">
    <citation type="submission" date="2019-11" db="EMBL/GenBank/DDBJ databases">
        <title>Identification of a novel strain.</title>
        <authorList>
            <person name="Xu Q."/>
            <person name="Wang G."/>
        </authorList>
    </citation>
    <scope>NUCLEOTIDE SEQUENCE [LARGE SCALE GENOMIC DNA]</scope>
    <source>
        <strain evidence="4">xq</strain>
    </source>
</reference>
<dbReference type="EMBL" id="WMBQ01000001">
    <property type="protein sequence ID" value="MTD94323.1"/>
    <property type="molecule type" value="Genomic_DNA"/>
</dbReference>
<proteinExistence type="predicted"/>
<evidence type="ECO:0000313" key="4">
    <source>
        <dbReference type="Proteomes" id="UP000440694"/>
    </source>
</evidence>
<sequence length="100" mass="11220">MTTLQVSAQKQLRQLVEQIERLEEEKKALAGDIRDKFLEAKGLGFDVKVLRQVVRLRKKSATERQEEDAVLEVYLHALGMLEQMGGASHDAAIEAMIAAE</sequence>
<dbReference type="Proteomes" id="UP000440694">
    <property type="component" value="Unassembled WGS sequence"/>
</dbReference>
<evidence type="ECO:0000313" key="3">
    <source>
        <dbReference type="EMBL" id="MTD94323.1"/>
    </source>
</evidence>
<gene>
    <name evidence="3" type="ORF">GIW81_08235</name>
</gene>
<evidence type="ECO:0000259" key="2">
    <source>
        <dbReference type="Pfam" id="PF10073"/>
    </source>
</evidence>
<name>A0A6I3KIY5_9HYPH</name>
<accession>A0A6I3KIY5</accession>
<keyword evidence="4" id="KW-1185">Reference proteome</keyword>
<comment type="caution">
    <text evidence="3">The sequence shown here is derived from an EMBL/GenBank/DDBJ whole genome shotgun (WGS) entry which is preliminary data.</text>
</comment>
<dbReference type="RefSeq" id="WP_154738763.1">
    <property type="nucleotide sequence ID" value="NZ_WMBQ01000001.1"/>
</dbReference>
<dbReference type="NCBIfam" id="NF010247">
    <property type="entry name" value="PRK13694.1"/>
    <property type="match status" value="1"/>
</dbReference>
<dbReference type="GO" id="GO:0003677">
    <property type="term" value="F:DNA binding"/>
    <property type="evidence" value="ECO:0007669"/>
    <property type="project" value="InterPro"/>
</dbReference>
<protein>
    <submittedName>
        <fullName evidence="3">DUF2312 domain-containing protein</fullName>
    </submittedName>
</protein>
<evidence type="ECO:0000256" key="1">
    <source>
        <dbReference type="SAM" id="Coils"/>
    </source>
</evidence>
<keyword evidence="1" id="KW-0175">Coiled coil</keyword>
<organism evidence="3 4">
    <name type="scientific">Hyphomicrobium album</name>
    <dbReference type="NCBI Taxonomy" id="2665159"/>
    <lineage>
        <taxon>Bacteria</taxon>
        <taxon>Pseudomonadati</taxon>
        <taxon>Pseudomonadota</taxon>
        <taxon>Alphaproteobacteria</taxon>
        <taxon>Hyphomicrobiales</taxon>
        <taxon>Hyphomicrobiaceae</taxon>
        <taxon>Hyphomicrobium</taxon>
    </lineage>
</organism>
<dbReference type="AlphaFoldDB" id="A0A6I3KIY5"/>
<feature type="domain" description="GapR-like DNA-binding" evidence="2">
    <location>
        <begin position="8"/>
        <end position="79"/>
    </location>
</feature>
<dbReference type="Pfam" id="PF10073">
    <property type="entry name" value="GapR_DNA-bd"/>
    <property type="match status" value="1"/>
</dbReference>
<feature type="coiled-coil region" evidence="1">
    <location>
        <begin position="5"/>
        <end position="39"/>
    </location>
</feature>